<dbReference type="RefSeq" id="WP_253448103.1">
    <property type="nucleotide sequence ID" value="NZ_JALJYF010000002.1"/>
</dbReference>
<dbReference type="EMBL" id="JALJYF010000002">
    <property type="protein sequence ID" value="MCP1727619.1"/>
    <property type="molecule type" value="Genomic_DNA"/>
</dbReference>
<sequence>MAKAVLTIFPSSIYDDLPEAHYHFPRTFLRQMEAAAGGWVIYYQPRSDSGISRSDGQQVHFAVARVGRVRPELAKHDHFYPETTQYLTFDQSVSLKGVNQYREPLLRRQNAAFNKSAYSRTVAVLLEAKLQPIHAPSGSRFW</sequence>
<evidence type="ECO:0000313" key="1">
    <source>
        <dbReference type="EMBL" id="MCP1727619.1"/>
    </source>
</evidence>
<name>A0ABT1G8H5_9GAMM</name>
<gene>
    <name evidence="1" type="ORF">J2T60_001619</name>
</gene>
<protein>
    <submittedName>
        <fullName evidence="1">Uncharacterized protein</fullName>
    </submittedName>
</protein>
<evidence type="ECO:0000313" key="2">
    <source>
        <dbReference type="Proteomes" id="UP001523550"/>
    </source>
</evidence>
<organism evidence="1 2">
    <name type="scientific">Natronospira proteinivora</name>
    <dbReference type="NCBI Taxonomy" id="1807133"/>
    <lineage>
        <taxon>Bacteria</taxon>
        <taxon>Pseudomonadati</taxon>
        <taxon>Pseudomonadota</taxon>
        <taxon>Gammaproteobacteria</taxon>
        <taxon>Natronospirales</taxon>
        <taxon>Natronospiraceae</taxon>
        <taxon>Natronospira</taxon>
    </lineage>
</organism>
<dbReference type="Proteomes" id="UP001523550">
    <property type="component" value="Unassembled WGS sequence"/>
</dbReference>
<comment type="caution">
    <text evidence="1">The sequence shown here is derived from an EMBL/GenBank/DDBJ whole genome shotgun (WGS) entry which is preliminary data.</text>
</comment>
<reference evidence="1 2" key="1">
    <citation type="submission" date="2022-03" db="EMBL/GenBank/DDBJ databases">
        <title>Genomic Encyclopedia of Type Strains, Phase III (KMG-III): the genomes of soil and plant-associated and newly described type strains.</title>
        <authorList>
            <person name="Whitman W."/>
        </authorList>
    </citation>
    <scope>NUCLEOTIDE SEQUENCE [LARGE SCALE GENOMIC DNA]</scope>
    <source>
        <strain evidence="1 2">BSker1</strain>
    </source>
</reference>
<keyword evidence="2" id="KW-1185">Reference proteome</keyword>
<accession>A0ABT1G8H5</accession>
<proteinExistence type="predicted"/>